<keyword evidence="5 7" id="KW-1133">Transmembrane helix</keyword>
<comment type="similarity">
    <text evidence="2">Belongs to the polysaccharide synthase family.</text>
</comment>
<evidence type="ECO:0000256" key="6">
    <source>
        <dbReference type="ARBA" id="ARBA00023136"/>
    </source>
</evidence>
<name>A0ABX8DG30_9GAMM</name>
<evidence type="ECO:0000256" key="2">
    <source>
        <dbReference type="ARBA" id="ARBA00007430"/>
    </source>
</evidence>
<proteinExistence type="inferred from homology"/>
<keyword evidence="6 7" id="KW-0472">Membrane</keyword>
<dbReference type="InterPro" id="IPR050833">
    <property type="entry name" value="Poly_Biosynth_Transport"/>
</dbReference>
<dbReference type="EMBL" id="CP074572">
    <property type="protein sequence ID" value="QVK23665.1"/>
    <property type="molecule type" value="Genomic_DNA"/>
</dbReference>
<accession>A0ABX8DG30</accession>
<gene>
    <name evidence="8" type="ORF">KHX94_02790</name>
</gene>
<dbReference type="PANTHER" id="PTHR30250:SF10">
    <property type="entry name" value="LIPOPOLYSACCHARIDE BIOSYNTHESIS PROTEIN WZXC"/>
    <property type="match status" value="1"/>
</dbReference>
<keyword evidence="3" id="KW-1003">Cell membrane</keyword>
<organism evidence="8 9">
    <name type="scientific">Shewanella dokdonensis</name>
    <dbReference type="NCBI Taxonomy" id="712036"/>
    <lineage>
        <taxon>Bacteria</taxon>
        <taxon>Pseudomonadati</taxon>
        <taxon>Pseudomonadota</taxon>
        <taxon>Gammaproteobacteria</taxon>
        <taxon>Alteromonadales</taxon>
        <taxon>Shewanellaceae</taxon>
        <taxon>Shewanella</taxon>
    </lineage>
</organism>
<evidence type="ECO:0000256" key="4">
    <source>
        <dbReference type="ARBA" id="ARBA00022692"/>
    </source>
</evidence>
<reference evidence="8 9" key="1">
    <citation type="journal article" date="2012" name="Int. J. Syst. Evol. Microbiol.">
        <title>Shewanella dokdonensis sp. nov., isolated from seawater.</title>
        <authorList>
            <person name="Sung H.R."/>
            <person name="Yoon J.H."/>
            <person name="Ghim S.Y."/>
        </authorList>
    </citation>
    <scope>NUCLEOTIDE SEQUENCE [LARGE SCALE GENOMIC DNA]</scope>
    <source>
        <strain evidence="8 9">DSM 23626</strain>
    </source>
</reference>
<evidence type="ECO:0000256" key="5">
    <source>
        <dbReference type="ARBA" id="ARBA00022989"/>
    </source>
</evidence>
<protein>
    <submittedName>
        <fullName evidence="8">Oligosaccharide flippase family protein</fullName>
    </submittedName>
</protein>
<evidence type="ECO:0000313" key="9">
    <source>
        <dbReference type="Proteomes" id="UP000676428"/>
    </source>
</evidence>
<evidence type="ECO:0000256" key="1">
    <source>
        <dbReference type="ARBA" id="ARBA00004651"/>
    </source>
</evidence>
<dbReference type="Pfam" id="PF13440">
    <property type="entry name" value="Polysacc_synt_3"/>
    <property type="match status" value="1"/>
</dbReference>
<feature type="transmembrane region" description="Helical" evidence="7">
    <location>
        <begin position="43"/>
        <end position="67"/>
    </location>
</feature>
<comment type="subcellular location">
    <subcellularLocation>
        <location evidence="1">Cell membrane</location>
        <topology evidence="1">Multi-pass membrane protein</topology>
    </subcellularLocation>
</comment>
<dbReference type="PANTHER" id="PTHR30250">
    <property type="entry name" value="PST FAMILY PREDICTED COLANIC ACID TRANSPORTER"/>
    <property type="match status" value="1"/>
</dbReference>
<evidence type="ECO:0000256" key="7">
    <source>
        <dbReference type="SAM" id="Phobius"/>
    </source>
</evidence>
<keyword evidence="4 7" id="KW-0812">Transmembrane</keyword>
<feature type="transmembrane region" description="Helical" evidence="7">
    <location>
        <begin position="79"/>
        <end position="102"/>
    </location>
</feature>
<evidence type="ECO:0000256" key="3">
    <source>
        <dbReference type="ARBA" id="ARBA00022475"/>
    </source>
</evidence>
<feature type="transmembrane region" description="Helical" evidence="7">
    <location>
        <begin position="21"/>
        <end position="37"/>
    </location>
</feature>
<feature type="transmembrane region" description="Helical" evidence="7">
    <location>
        <begin position="114"/>
        <end position="135"/>
    </location>
</feature>
<sequence>MVKDNSLYSSIAQSVIGRYSVYISNVMSIMILARMFTPDTFGIIAAVTVFALFFQLVGEAGLGPAIINLDTLLQDDRNGMFSLTLIVGVCGSAGFLSLGNILSEFYSIDRINEVIPYVSISLFFFTANVLPNAFLQRERFFKDSLYRPNY</sequence>
<dbReference type="Proteomes" id="UP000676428">
    <property type="component" value="Chromosome"/>
</dbReference>
<keyword evidence="9" id="KW-1185">Reference proteome</keyword>
<evidence type="ECO:0000313" key="8">
    <source>
        <dbReference type="EMBL" id="QVK23665.1"/>
    </source>
</evidence>